<evidence type="ECO:0000259" key="3">
    <source>
        <dbReference type="SMART" id="SM00645"/>
    </source>
</evidence>
<keyword evidence="6" id="KW-1185">Reference proteome</keyword>
<name>A0AA86TZN5_9EUKA</name>
<comment type="similarity">
    <text evidence="1">Belongs to the peptidase C1 family.</text>
</comment>
<sequence length="295" mass="33610">MLFAYILTVHEEVVTVLQNIPGITWKAKVYENMPEVHASKMKQRVHFTPSPTTKQVQTRQDPLPDHWDWSIQRPECVDFVSDTGVCDILQLASTNIFGDLRCLNGLDPTRVEYSAQFILNCDAQNVVSSCDDYTVQNAGWGFLIDNGTVPESCVSYKAGKTGKVGKCPTVCDNQQKLPARTYVKEVLSICDYEDPNNEENIMRALMNGPVQTRVQITYDFSFYSSGIYKSQFGDWYGWMVCEFVGYGVENGVKFWKVKNQMGRNWGENGYFRIARGTGIPWGENYIEQECYQIVV</sequence>
<dbReference type="InterPro" id="IPR000668">
    <property type="entry name" value="Peptidase_C1A_C"/>
</dbReference>
<dbReference type="Pfam" id="PF00112">
    <property type="entry name" value="Peptidase_C1"/>
    <property type="match status" value="1"/>
</dbReference>
<comment type="caution">
    <text evidence="4">The sequence shown here is derived from an EMBL/GenBank/DDBJ whole genome shotgun (WGS) entry which is preliminary data.</text>
</comment>
<dbReference type="GO" id="GO:0008234">
    <property type="term" value="F:cysteine-type peptidase activity"/>
    <property type="evidence" value="ECO:0007669"/>
    <property type="project" value="InterPro"/>
</dbReference>
<feature type="region of interest" description="Disordered" evidence="2">
    <location>
        <begin position="42"/>
        <end position="61"/>
    </location>
</feature>
<dbReference type="AlphaFoldDB" id="A0AA86TZN5"/>
<dbReference type="Proteomes" id="UP001642409">
    <property type="component" value="Unassembled WGS sequence"/>
</dbReference>
<evidence type="ECO:0000256" key="1">
    <source>
        <dbReference type="ARBA" id="ARBA00008455"/>
    </source>
</evidence>
<dbReference type="EMBL" id="CAXDID020000004">
    <property type="protein sequence ID" value="CAL5973153.1"/>
    <property type="molecule type" value="Genomic_DNA"/>
</dbReference>
<accession>A0AA86TZN5</accession>
<dbReference type="EMBL" id="CATOUU010000531">
    <property type="protein sequence ID" value="CAI9933042.1"/>
    <property type="molecule type" value="Genomic_DNA"/>
</dbReference>
<evidence type="ECO:0000313" key="6">
    <source>
        <dbReference type="Proteomes" id="UP001642409"/>
    </source>
</evidence>
<gene>
    <name evidence="4" type="ORF">HINF_LOCUS20687</name>
    <name evidence="5" type="ORF">HINF_LOCUS2233</name>
</gene>
<evidence type="ECO:0000256" key="2">
    <source>
        <dbReference type="SAM" id="MobiDB-lite"/>
    </source>
</evidence>
<protein>
    <submittedName>
        <fullName evidence="4">Cathepsin B</fullName>
    </submittedName>
    <submittedName>
        <fullName evidence="5">Cathepsin_B</fullName>
    </submittedName>
</protein>
<evidence type="ECO:0000313" key="5">
    <source>
        <dbReference type="EMBL" id="CAL5973153.1"/>
    </source>
</evidence>
<dbReference type="InterPro" id="IPR038765">
    <property type="entry name" value="Papain-like_cys_pep_sf"/>
</dbReference>
<proteinExistence type="inferred from homology"/>
<reference evidence="5 6" key="2">
    <citation type="submission" date="2024-07" db="EMBL/GenBank/DDBJ databases">
        <authorList>
            <person name="Akdeniz Z."/>
        </authorList>
    </citation>
    <scope>NUCLEOTIDE SEQUENCE [LARGE SCALE GENOMIC DNA]</scope>
</reference>
<dbReference type="GO" id="GO:0006508">
    <property type="term" value="P:proteolysis"/>
    <property type="evidence" value="ECO:0007669"/>
    <property type="project" value="InterPro"/>
</dbReference>
<feature type="compositionally biased region" description="Polar residues" evidence="2">
    <location>
        <begin position="49"/>
        <end position="60"/>
    </location>
</feature>
<dbReference type="InterPro" id="IPR013128">
    <property type="entry name" value="Peptidase_C1A"/>
</dbReference>
<evidence type="ECO:0000313" key="4">
    <source>
        <dbReference type="EMBL" id="CAI9933042.1"/>
    </source>
</evidence>
<reference evidence="4" key="1">
    <citation type="submission" date="2023-06" db="EMBL/GenBank/DDBJ databases">
        <authorList>
            <person name="Kurt Z."/>
        </authorList>
    </citation>
    <scope>NUCLEOTIDE SEQUENCE</scope>
</reference>
<dbReference type="SUPFAM" id="SSF54001">
    <property type="entry name" value="Cysteine proteinases"/>
    <property type="match status" value="1"/>
</dbReference>
<dbReference type="SMART" id="SM00645">
    <property type="entry name" value="Pept_C1"/>
    <property type="match status" value="1"/>
</dbReference>
<dbReference type="PANTHER" id="PTHR12411">
    <property type="entry name" value="CYSTEINE PROTEASE FAMILY C1-RELATED"/>
    <property type="match status" value="1"/>
</dbReference>
<organism evidence="4">
    <name type="scientific">Hexamita inflata</name>
    <dbReference type="NCBI Taxonomy" id="28002"/>
    <lineage>
        <taxon>Eukaryota</taxon>
        <taxon>Metamonada</taxon>
        <taxon>Diplomonadida</taxon>
        <taxon>Hexamitidae</taxon>
        <taxon>Hexamitinae</taxon>
        <taxon>Hexamita</taxon>
    </lineage>
</organism>
<dbReference type="Gene3D" id="3.90.70.10">
    <property type="entry name" value="Cysteine proteinases"/>
    <property type="match status" value="1"/>
</dbReference>
<feature type="domain" description="Peptidase C1A papain C-terminal" evidence="3">
    <location>
        <begin position="63"/>
        <end position="294"/>
    </location>
</feature>